<protein>
    <submittedName>
        <fullName evidence="1">Uncharacterized protein</fullName>
    </submittedName>
</protein>
<comment type="caution">
    <text evidence="1">The sequence shown here is derived from an EMBL/GenBank/DDBJ whole genome shotgun (WGS) entry which is preliminary data.</text>
</comment>
<gene>
    <name evidence="1" type="ORF">MBJ925_LOCUS33765</name>
</gene>
<proteinExistence type="predicted"/>
<sequence length="109" mass="12199">MDKVLKLTKNAKVMIIKNICVNDGLAIGVTGRVVGYTENTNSQVTHIKIKCDSTKVGRLHRISCPNCQGQETICVIREIDTIDQQDTDFRSKRGAKTISFTFELGYNYS</sequence>
<dbReference type="Proteomes" id="UP000663824">
    <property type="component" value="Unassembled WGS sequence"/>
</dbReference>
<evidence type="ECO:0000313" key="1">
    <source>
        <dbReference type="EMBL" id="CAF2170044.1"/>
    </source>
</evidence>
<organism evidence="1 2">
    <name type="scientific">Rotaria magnacalcarata</name>
    <dbReference type="NCBI Taxonomy" id="392030"/>
    <lineage>
        <taxon>Eukaryota</taxon>
        <taxon>Metazoa</taxon>
        <taxon>Spiralia</taxon>
        <taxon>Gnathifera</taxon>
        <taxon>Rotifera</taxon>
        <taxon>Eurotatoria</taxon>
        <taxon>Bdelloidea</taxon>
        <taxon>Philodinida</taxon>
        <taxon>Philodinidae</taxon>
        <taxon>Rotaria</taxon>
    </lineage>
</organism>
<name>A0A816YV71_9BILA</name>
<dbReference type="AlphaFoldDB" id="A0A816YV71"/>
<dbReference type="EMBL" id="CAJNRE010018585">
    <property type="protein sequence ID" value="CAF2170044.1"/>
    <property type="molecule type" value="Genomic_DNA"/>
</dbReference>
<reference evidence="1" key="1">
    <citation type="submission" date="2021-02" db="EMBL/GenBank/DDBJ databases">
        <authorList>
            <person name="Nowell W R."/>
        </authorList>
    </citation>
    <scope>NUCLEOTIDE SEQUENCE</scope>
</reference>
<accession>A0A816YV71</accession>
<evidence type="ECO:0000313" key="2">
    <source>
        <dbReference type="Proteomes" id="UP000663824"/>
    </source>
</evidence>